<evidence type="ECO:0000256" key="1">
    <source>
        <dbReference type="SAM" id="MobiDB-lite"/>
    </source>
</evidence>
<evidence type="ECO:0000313" key="3">
    <source>
        <dbReference type="Proteomes" id="UP000008743"/>
    </source>
</evidence>
<gene>
    <name evidence="2" type="ORF">CAOG_002130</name>
</gene>
<dbReference type="InParanoid" id="A0A0D2VLA9"/>
<keyword evidence="3" id="KW-1185">Reference proteome</keyword>
<dbReference type="AlphaFoldDB" id="A0A0D2VLA9"/>
<name>A0A0D2VLA9_CAPO3</name>
<dbReference type="RefSeq" id="XP_004348880.1">
    <property type="nucleotide sequence ID" value="XM_004348830.1"/>
</dbReference>
<protein>
    <submittedName>
        <fullName evidence="2">Uncharacterized protein</fullName>
    </submittedName>
</protein>
<proteinExistence type="predicted"/>
<organism evidence="2 3">
    <name type="scientific">Capsaspora owczarzaki (strain ATCC 30864)</name>
    <dbReference type="NCBI Taxonomy" id="595528"/>
    <lineage>
        <taxon>Eukaryota</taxon>
        <taxon>Filasterea</taxon>
        <taxon>Capsaspora</taxon>
    </lineage>
</organism>
<reference evidence="3" key="1">
    <citation type="submission" date="2011-02" db="EMBL/GenBank/DDBJ databases">
        <title>The Genome Sequence of Capsaspora owczarzaki ATCC 30864.</title>
        <authorList>
            <person name="Russ C."/>
            <person name="Cuomo C."/>
            <person name="Burger G."/>
            <person name="Gray M.W."/>
            <person name="Holland P.W.H."/>
            <person name="King N."/>
            <person name="Lang F.B.F."/>
            <person name="Roger A.J."/>
            <person name="Ruiz-Trillo I."/>
            <person name="Young S.K."/>
            <person name="Zeng Q."/>
            <person name="Gargeya S."/>
            <person name="Alvarado L."/>
            <person name="Berlin A."/>
            <person name="Chapman S.B."/>
            <person name="Chen Z."/>
            <person name="Freedman E."/>
            <person name="Gellesch M."/>
            <person name="Goldberg J."/>
            <person name="Griggs A."/>
            <person name="Gujja S."/>
            <person name="Heilman E."/>
            <person name="Heiman D."/>
            <person name="Howarth C."/>
            <person name="Mehta T."/>
            <person name="Neiman D."/>
            <person name="Pearson M."/>
            <person name="Roberts A."/>
            <person name="Saif S."/>
            <person name="Shea T."/>
            <person name="Shenoy N."/>
            <person name="Sisk P."/>
            <person name="Stolte C."/>
            <person name="Sykes S."/>
            <person name="White J."/>
            <person name="Yandava C."/>
            <person name="Haas B."/>
            <person name="Nusbaum C."/>
            <person name="Birren B."/>
        </authorList>
    </citation>
    <scope>NUCLEOTIDE SEQUENCE</scope>
    <source>
        <strain evidence="3">ATCC 30864</strain>
    </source>
</reference>
<sequence length="100" mass="11217">MANADWNARSGMKAPQRQTKRSLSQVATPPESSFINVKLERRLPASKTGYSPMRNILHDESERALWYSRAASGQYRYHPSAVQKFCICNGNVSDTTGLAR</sequence>
<accession>A0A0D2VLA9</accession>
<dbReference type="EMBL" id="KE346362">
    <property type="protein sequence ID" value="KJE90897.1"/>
    <property type="molecule type" value="Genomic_DNA"/>
</dbReference>
<evidence type="ECO:0000313" key="2">
    <source>
        <dbReference type="EMBL" id="KJE90897.1"/>
    </source>
</evidence>
<feature type="region of interest" description="Disordered" evidence="1">
    <location>
        <begin position="1"/>
        <end position="31"/>
    </location>
</feature>
<dbReference type="Proteomes" id="UP000008743">
    <property type="component" value="Unassembled WGS sequence"/>
</dbReference>
<feature type="compositionally biased region" description="Polar residues" evidence="1">
    <location>
        <begin position="21"/>
        <end position="31"/>
    </location>
</feature>